<name>A0A8J2NXG1_9HEXA</name>
<comment type="subcellular location">
    <subcellularLocation>
        <location evidence="1">Membrane</location>
        <topology evidence="1">Single-pass type I membrane protein</topology>
    </subcellularLocation>
</comment>
<evidence type="ECO:0000313" key="13">
    <source>
        <dbReference type="Proteomes" id="UP000708208"/>
    </source>
</evidence>
<evidence type="ECO:0000256" key="3">
    <source>
        <dbReference type="ARBA" id="ARBA00015303"/>
    </source>
</evidence>
<protein>
    <recommendedName>
        <fullName evidence="3">Nicastrin</fullName>
    </recommendedName>
</protein>
<evidence type="ECO:0000256" key="2">
    <source>
        <dbReference type="ARBA" id="ARBA00007717"/>
    </source>
</evidence>
<evidence type="ECO:0000256" key="9">
    <source>
        <dbReference type="ARBA" id="ARBA00023180"/>
    </source>
</evidence>
<dbReference type="PANTHER" id="PTHR21092:SF0">
    <property type="entry name" value="NICASTRIN"/>
    <property type="match status" value="1"/>
</dbReference>
<evidence type="ECO:0000256" key="6">
    <source>
        <dbReference type="ARBA" id="ARBA00022976"/>
    </source>
</evidence>
<evidence type="ECO:0000256" key="5">
    <source>
        <dbReference type="ARBA" id="ARBA00022729"/>
    </source>
</evidence>
<comment type="caution">
    <text evidence="12">The sequence shown here is derived from an EMBL/GenBank/DDBJ whole genome shotgun (WGS) entry which is preliminary data.</text>
</comment>
<evidence type="ECO:0000256" key="4">
    <source>
        <dbReference type="ARBA" id="ARBA00022692"/>
    </source>
</evidence>
<feature type="domain" description="Nicastrin small lobe" evidence="11">
    <location>
        <begin position="130"/>
        <end position="300"/>
    </location>
</feature>
<dbReference type="GO" id="GO:0005886">
    <property type="term" value="C:plasma membrane"/>
    <property type="evidence" value="ECO:0007669"/>
    <property type="project" value="TreeGrafter"/>
</dbReference>
<dbReference type="Pfam" id="PF05450">
    <property type="entry name" value="Nicastrin"/>
    <property type="match status" value="1"/>
</dbReference>
<keyword evidence="4 10" id="KW-0812">Transmembrane</keyword>
<keyword evidence="5" id="KW-0732">Signal</keyword>
<dbReference type="InterPro" id="IPR041084">
    <property type="entry name" value="Ncstrn_small"/>
</dbReference>
<dbReference type="AlphaFoldDB" id="A0A8J2NXG1"/>
<keyword evidence="7 10" id="KW-1133">Transmembrane helix</keyword>
<dbReference type="GO" id="GO:0007220">
    <property type="term" value="P:Notch receptor processing"/>
    <property type="evidence" value="ECO:0007669"/>
    <property type="project" value="TreeGrafter"/>
</dbReference>
<dbReference type="Proteomes" id="UP000708208">
    <property type="component" value="Unassembled WGS sequence"/>
</dbReference>
<dbReference type="Pfam" id="PF18266">
    <property type="entry name" value="Ncstrn_small"/>
    <property type="match status" value="1"/>
</dbReference>
<evidence type="ECO:0000313" key="12">
    <source>
        <dbReference type="EMBL" id="CAG7722358.1"/>
    </source>
</evidence>
<feature type="transmembrane region" description="Helical" evidence="10">
    <location>
        <begin position="739"/>
        <end position="760"/>
    </location>
</feature>
<evidence type="ECO:0000256" key="1">
    <source>
        <dbReference type="ARBA" id="ARBA00004479"/>
    </source>
</evidence>
<organism evidence="12 13">
    <name type="scientific">Allacma fusca</name>
    <dbReference type="NCBI Taxonomy" id="39272"/>
    <lineage>
        <taxon>Eukaryota</taxon>
        <taxon>Metazoa</taxon>
        <taxon>Ecdysozoa</taxon>
        <taxon>Arthropoda</taxon>
        <taxon>Hexapoda</taxon>
        <taxon>Collembola</taxon>
        <taxon>Symphypleona</taxon>
        <taxon>Sminthuridae</taxon>
        <taxon>Allacma</taxon>
    </lineage>
</organism>
<dbReference type="GO" id="GO:0007219">
    <property type="term" value="P:Notch signaling pathway"/>
    <property type="evidence" value="ECO:0007669"/>
    <property type="project" value="UniProtKB-KW"/>
</dbReference>
<evidence type="ECO:0000256" key="7">
    <source>
        <dbReference type="ARBA" id="ARBA00022989"/>
    </source>
</evidence>
<evidence type="ECO:0000259" key="11">
    <source>
        <dbReference type="Pfam" id="PF18266"/>
    </source>
</evidence>
<dbReference type="GO" id="GO:0016485">
    <property type="term" value="P:protein processing"/>
    <property type="evidence" value="ECO:0007669"/>
    <property type="project" value="InterPro"/>
</dbReference>
<evidence type="ECO:0000256" key="10">
    <source>
        <dbReference type="SAM" id="Phobius"/>
    </source>
</evidence>
<evidence type="ECO:0000256" key="8">
    <source>
        <dbReference type="ARBA" id="ARBA00023136"/>
    </source>
</evidence>
<dbReference type="InterPro" id="IPR008710">
    <property type="entry name" value="Nicastrin"/>
</dbReference>
<accession>A0A8J2NXG1</accession>
<keyword evidence="13" id="KW-1185">Reference proteome</keyword>
<proteinExistence type="inferred from homology"/>
<dbReference type="EMBL" id="CAJVCH010088534">
    <property type="protein sequence ID" value="CAG7722358.1"/>
    <property type="molecule type" value="Genomic_DNA"/>
</dbReference>
<dbReference type="PANTHER" id="PTHR21092">
    <property type="entry name" value="NICASTRIN"/>
    <property type="match status" value="1"/>
</dbReference>
<dbReference type="OrthoDB" id="755951at2759"/>
<keyword evidence="9" id="KW-0325">Glycoprotein</keyword>
<reference evidence="12" key="1">
    <citation type="submission" date="2021-06" db="EMBL/GenBank/DDBJ databases">
        <authorList>
            <person name="Hodson N. C."/>
            <person name="Mongue J. A."/>
            <person name="Jaron S. K."/>
        </authorList>
    </citation>
    <scope>NUCLEOTIDE SEQUENCE</scope>
</reference>
<sequence length="781" mass="88103">MGIKGGKEDVTVRQTTYYNYCPVTVIVATEVRGCYSSVIIGLGLGRRFVISWSYSSHFSFVEWVILLSVEDCYWVENRSVTIRVTWIGESQHSEIFALMDPYQAVQMNERTTHGDRTNTKIYEPVTGALACFRRMNKTHQIGCSSKLTGNVGVLHLVDSDDALNWVSRDGPHSPYIVLVYADRFVNRTTMIQLRDSGRVSGVLLLNSKTLKLDAFSEENTCPNRGYGLYTDPKDPRYCEPWNSKGNGLLYEEWDFPIFYVTDPTQVESLTGCFSHFNEPVNGTARDWPLCAAQLQSHMLAAVDSETCIRRENVFSLQPSRICDPMGGRNVWGSLFARSQQQPYSNNSVIVIGARLDSSSMFDQLTPGADSAVTALVAFLETIRHLTSVKNDLLASKTIENVYFMLFSGEAFDYIGSSRIVFDMKSNRFPFSISDSTTSQPAILKLENIKYFIEFNQVALKGKIPPYYVHSLNADGFFTEIQNQGQKIDRPLKFEQVKIEKDNKNSQGLPPSSVHSFVTHRDDLPGVVITNHNSSYRNMFHNSIYDSASAINYEYSEAHNLDVQGKIATLSATVARTIVSLANLPSEEIINSIVPDVDYVDELLHCYLEAGNCLTFQHMIGHDQLPSDPFPTYVGVYNNLNPLAILTQNLLSTYQGVKVSKDLKECKRNYDNQTVEYVWINETCYETTVNWSLALSPAFETDGRISWSEWNSGMYSTWTESVWQKFTVRIFLKPSRTHEILTIVFGALVCLLSFIVIGWVSKKSDVIFPSRGEFTPVGLSES</sequence>
<keyword evidence="6" id="KW-0914">Notch signaling pathway</keyword>
<gene>
    <name evidence="12" type="ORF">AFUS01_LOCUS11498</name>
</gene>
<comment type="similarity">
    <text evidence="2">Belongs to the nicastrin family.</text>
</comment>
<keyword evidence="8 10" id="KW-0472">Membrane</keyword>